<accession>A0ABP6C6V8</accession>
<dbReference type="PANTHER" id="PTHR11516">
    <property type="entry name" value="PYRUVATE DEHYDROGENASE E1 COMPONENT, ALPHA SUBUNIT BACTERIAL AND ORGANELLAR"/>
    <property type="match status" value="1"/>
</dbReference>
<evidence type="ECO:0000256" key="4">
    <source>
        <dbReference type="SAM" id="MobiDB-lite"/>
    </source>
</evidence>
<feature type="region of interest" description="Disordered" evidence="4">
    <location>
        <begin position="1"/>
        <end position="37"/>
    </location>
</feature>
<evidence type="ECO:0000256" key="3">
    <source>
        <dbReference type="ARBA" id="ARBA00023052"/>
    </source>
</evidence>
<gene>
    <name evidence="6" type="ORF">GCM10009863_09500</name>
</gene>
<evidence type="ECO:0000259" key="5">
    <source>
        <dbReference type="Pfam" id="PF00676"/>
    </source>
</evidence>
<evidence type="ECO:0000313" key="7">
    <source>
        <dbReference type="Proteomes" id="UP001501447"/>
    </source>
</evidence>
<evidence type="ECO:0000256" key="2">
    <source>
        <dbReference type="ARBA" id="ARBA00023002"/>
    </source>
</evidence>
<evidence type="ECO:0000313" key="6">
    <source>
        <dbReference type="EMBL" id="GAA2598235.1"/>
    </source>
</evidence>
<dbReference type="InterPro" id="IPR001017">
    <property type="entry name" value="DH_E1"/>
</dbReference>
<keyword evidence="3" id="KW-0786">Thiamine pyrophosphate</keyword>
<dbReference type="SUPFAM" id="SSF52518">
    <property type="entry name" value="Thiamin diphosphate-binding fold (THDP-binding)"/>
    <property type="match status" value="1"/>
</dbReference>
<dbReference type="Gene3D" id="3.40.50.970">
    <property type="match status" value="1"/>
</dbReference>
<proteinExistence type="predicted"/>
<dbReference type="InterPro" id="IPR029061">
    <property type="entry name" value="THDP-binding"/>
</dbReference>
<dbReference type="PANTHER" id="PTHR11516:SF2">
    <property type="entry name" value="PYRUVATE DEHYDROGENASE ALPHA SUBUNIT"/>
    <property type="match status" value="1"/>
</dbReference>
<reference evidence="7" key="1">
    <citation type="journal article" date="2019" name="Int. J. Syst. Evol. Microbiol.">
        <title>The Global Catalogue of Microorganisms (GCM) 10K type strain sequencing project: providing services to taxonomists for standard genome sequencing and annotation.</title>
        <authorList>
            <consortium name="The Broad Institute Genomics Platform"/>
            <consortium name="The Broad Institute Genome Sequencing Center for Infectious Disease"/>
            <person name="Wu L."/>
            <person name="Ma J."/>
        </authorList>
    </citation>
    <scope>NUCLEOTIDE SEQUENCE [LARGE SCALE GENOMIC DNA]</scope>
    <source>
        <strain evidence="7">JCM 16373</strain>
    </source>
</reference>
<dbReference type="Pfam" id="PF00676">
    <property type="entry name" value="E1_dh"/>
    <property type="match status" value="1"/>
</dbReference>
<comment type="caution">
    <text evidence="6">The sequence shown here is derived from an EMBL/GenBank/DDBJ whole genome shotgun (WGS) entry which is preliminary data.</text>
</comment>
<dbReference type="CDD" id="cd02000">
    <property type="entry name" value="TPP_E1_PDC_ADC_BCADC"/>
    <property type="match status" value="1"/>
</dbReference>
<dbReference type="InterPro" id="IPR050642">
    <property type="entry name" value="PDH_E1_Alpha_Subunit"/>
</dbReference>
<keyword evidence="7" id="KW-1185">Reference proteome</keyword>
<dbReference type="EMBL" id="BAAARJ010000003">
    <property type="protein sequence ID" value="GAA2598235.1"/>
    <property type="molecule type" value="Genomic_DNA"/>
</dbReference>
<evidence type="ECO:0000256" key="1">
    <source>
        <dbReference type="ARBA" id="ARBA00001964"/>
    </source>
</evidence>
<feature type="domain" description="Dehydrogenase E1 component" evidence="5">
    <location>
        <begin position="49"/>
        <end position="320"/>
    </location>
</feature>
<protein>
    <submittedName>
        <fullName evidence="6">Thiamine pyrophosphate-dependent dehydrogenase E1 component subunit alpha</fullName>
    </submittedName>
</protein>
<comment type="cofactor">
    <cofactor evidence="1">
        <name>thiamine diphosphate</name>
        <dbReference type="ChEBI" id="CHEBI:58937"/>
    </cofactor>
</comment>
<keyword evidence="2" id="KW-0560">Oxidoreductase</keyword>
<name>A0ABP6C6V8_9ACTN</name>
<sequence>MVQRSVPHPSLPPLIGDSTPATGTLAPPSGTGVEPLSRLPDEDLDTLLMIRHFELAVLELFSQGLLHGTTHTCLGQEYIPVALYALLDEDDFVFSNHRGHGHYLARFRDPHGLLAEIMGREGAVCHGVGGSQHIYRDRYLSTGVQGESLPVAAGVALHLRRAEPGRIAVVHTGDGTWGEGAVYEALNMAQLWQLPLLVVVENNKIAQSTPTERQMAGTVQARAAAFGIRHHHVTSHDVTRVRRELSGLIDDIRTRHQPLVVEFATNRVGPHSKGDDSRPAEVIRHAATHDWYHRYEEHHPEHFAAADRTQRQAIAEAVREVQARPASRWEHA</sequence>
<dbReference type="Proteomes" id="UP001501447">
    <property type="component" value="Unassembled WGS sequence"/>
</dbReference>
<organism evidence="6 7">
    <name type="scientific">Streptomyces axinellae</name>
    <dbReference type="NCBI Taxonomy" id="552788"/>
    <lineage>
        <taxon>Bacteria</taxon>
        <taxon>Bacillati</taxon>
        <taxon>Actinomycetota</taxon>
        <taxon>Actinomycetes</taxon>
        <taxon>Kitasatosporales</taxon>
        <taxon>Streptomycetaceae</taxon>
        <taxon>Streptomyces</taxon>
    </lineage>
</organism>